<protein>
    <submittedName>
        <fullName evidence="1">Uncharacterized protein</fullName>
    </submittedName>
</protein>
<name>C3MWI1_SACI4</name>
<dbReference type="AlphaFoldDB" id="C3MWI1"/>
<proteinExistence type="predicted"/>
<gene>
    <name evidence="1" type="ordered locus">M1425_0838</name>
</gene>
<dbReference type="HOGENOM" id="CLU_2821091_0_0_2"/>
<dbReference type="Proteomes" id="UP000001350">
    <property type="component" value="Chromosome"/>
</dbReference>
<accession>C3MWI1</accession>
<organism evidence="1 2">
    <name type="scientific">Saccharolobus islandicus (strain M.14.25 / Kamchatka #1)</name>
    <name type="common">Sulfolobus islandicus</name>
    <dbReference type="NCBI Taxonomy" id="427317"/>
    <lineage>
        <taxon>Archaea</taxon>
        <taxon>Thermoproteota</taxon>
        <taxon>Thermoprotei</taxon>
        <taxon>Sulfolobales</taxon>
        <taxon>Sulfolobaceae</taxon>
        <taxon>Saccharolobus</taxon>
    </lineage>
</organism>
<evidence type="ECO:0000313" key="1">
    <source>
        <dbReference type="EMBL" id="ACP37639.1"/>
    </source>
</evidence>
<dbReference type="EMBL" id="CP001400">
    <property type="protein sequence ID" value="ACP37639.1"/>
    <property type="molecule type" value="Genomic_DNA"/>
</dbReference>
<sequence length="66" mass="7341">MTANFITKAFAIDISQSKITAAKGELVVKIQGISEPTRVYYVYLHEKLTEKGYKVTVINPLHSSTP</sequence>
<dbReference type="KEGG" id="sia:M1425_0838"/>
<reference evidence="1 2" key="1">
    <citation type="journal article" date="2009" name="Proc. Natl. Acad. Sci. U.S.A.">
        <title>Biogeography of the Sulfolobus islandicus pan-genome.</title>
        <authorList>
            <person name="Reno M.L."/>
            <person name="Held N.L."/>
            <person name="Fields C.J."/>
            <person name="Burke P.V."/>
            <person name="Whitaker R.J."/>
        </authorList>
    </citation>
    <scope>NUCLEOTIDE SEQUENCE [LARGE SCALE GENOMIC DNA]</scope>
    <source>
        <strain evidence="2">M.14.25 / Kamchatka #1</strain>
    </source>
</reference>
<evidence type="ECO:0000313" key="2">
    <source>
        <dbReference type="Proteomes" id="UP000001350"/>
    </source>
</evidence>